<gene>
    <name evidence="1" type="ORF">S03H2_15232</name>
</gene>
<accession>X1FQ38</accession>
<dbReference type="Gene3D" id="3.10.450.50">
    <property type="match status" value="1"/>
</dbReference>
<dbReference type="AlphaFoldDB" id="X1FQ38"/>
<protein>
    <submittedName>
        <fullName evidence="1">Uncharacterized protein</fullName>
    </submittedName>
</protein>
<proteinExistence type="predicted"/>
<dbReference type="EMBL" id="BARU01007735">
    <property type="protein sequence ID" value="GAH47092.1"/>
    <property type="molecule type" value="Genomic_DNA"/>
</dbReference>
<name>X1FQ38_9ZZZZ</name>
<evidence type="ECO:0000313" key="1">
    <source>
        <dbReference type="EMBL" id="GAH47092.1"/>
    </source>
</evidence>
<sequence>EKYIKKRLFVELKKEFKESRFDKIADLMGDNTVLGTPQGERLKGKDSLARFWRKEKERGITDVDFTLKYHHTFLIFLDIFSFLF</sequence>
<feature type="non-terminal residue" evidence="1">
    <location>
        <position position="1"/>
    </location>
</feature>
<organism evidence="1">
    <name type="scientific">marine sediment metagenome</name>
    <dbReference type="NCBI Taxonomy" id="412755"/>
    <lineage>
        <taxon>unclassified sequences</taxon>
        <taxon>metagenomes</taxon>
        <taxon>ecological metagenomes</taxon>
    </lineage>
</organism>
<comment type="caution">
    <text evidence="1">The sequence shown here is derived from an EMBL/GenBank/DDBJ whole genome shotgun (WGS) entry which is preliminary data.</text>
</comment>
<dbReference type="SUPFAM" id="SSF54427">
    <property type="entry name" value="NTF2-like"/>
    <property type="match status" value="1"/>
</dbReference>
<dbReference type="InterPro" id="IPR032710">
    <property type="entry name" value="NTF2-like_dom_sf"/>
</dbReference>
<reference evidence="1" key="1">
    <citation type="journal article" date="2014" name="Front. Microbiol.">
        <title>High frequency of phylogenetically diverse reductive dehalogenase-homologous genes in deep subseafloor sedimentary metagenomes.</title>
        <authorList>
            <person name="Kawai M."/>
            <person name="Futagami T."/>
            <person name="Toyoda A."/>
            <person name="Takaki Y."/>
            <person name="Nishi S."/>
            <person name="Hori S."/>
            <person name="Arai W."/>
            <person name="Tsubouchi T."/>
            <person name="Morono Y."/>
            <person name="Uchiyama I."/>
            <person name="Ito T."/>
            <person name="Fujiyama A."/>
            <person name="Inagaki F."/>
            <person name="Takami H."/>
        </authorList>
    </citation>
    <scope>NUCLEOTIDE SEQUENCE</scope>
    <source>
        <strain evidence="1">Expedition CK06-06</strain>
    </source>
</reference>